<reference evidence="4 5" key="1">
    <citation type="submission" date="2016-08" db="EMBL/GenBank/DDBJ databases">
        <authorList>
            <person name="Seilhamer J.J."/>
        </authorList>
    </citation>
    <scope>NUCLEOTIDE SEQUENCE [LARGE SCALE GENOMIC DNA]</scope>
    <source>
        <strain evidence="4">Buetzberg</strain>
    </source>
</reference>
<keyword evidence="1 2" id="KW-0694">RNA-binding</keyword>
<gene>
    <name evidence="4" type="ORF">MCBB_0302</name>
</gene>
<dbReference type="SUPFAM" id="SSF54791">
    <property type="entry name" value="Eukaryotic type KH-domain (KH-domain type I)"/>
    <property type="match status" value="2"/>
</dbReference>
<evidence type="ECO:0000256" key="2">
    <source>
        <dbReference type="PROSITE-ProRule" id="PRU00117"/>
    </source>
</evidence>
<evidence type="ECO:0000313" key="4">
    <source>
        <dbReference type="EMBL" id="SCG84883.1"/>
    </source>
</evidence>
<feature type="domain" description="K Homology" evidence="3">
    <location>
        <begin position="1"/>
        <end position="71"/>
    </location>
</feature>
<dbReference type="PANTHER" id="PTHR12826:SF13">
    <property type="entry name" value="RNA-BINDING PROTEIN PNO1"/>
    <property type="match status" value="1"/>
</dbReference>
<evidence type="ECO:0000256" key="1">
    <source>
        <dbReference type="ARBA" id="ARBA00022884"/>
    </source>
</evidence>
<dbReference type="GO" id="GO:0003723">
    <property type="term" value="F:RNA binding"/>
    <property type="evidence" value="ECO:0007669"/>
    <property type="project" value="UniProtKB-UniRule"/>
</dbReference>
<name>A0A1D3L023_9EURY</name>
<dbReference type="InterPro" id="IPR004088">
    <property type="entry name" value="KH_dom_type_1"/>
</dbReference>
<evidence type="ECO:0000313" key="5">
    <source>
        <dbReference type="Proteomes" id="UP000094707"/>
    </source>
</evidence>
<accession>A0A1D3L023</accession>
<dbReference type="InterPro" id="IPR019964">
    <property type="entry name" value="KH_domain_protein_archaea"/>
</dbReference>
<dbReference type="SMART" id="SM00322">
    <property type="entry name" value="KH"/>
    <property type="match status" value="2"/>
</dbReference>
<dbReference type="NCBIfam" id="NF010327">
    <property type="entry name" value="PRK13763.1-2"/>
    <property type="match status" value="1"/>
</dbReference>
<protein>
    <submittedName>
        <fullName evidence="4">KH domain-containing protein MJ0443</fullName>
    </submittedName>
</protein>
<dbReference type="PANTHER" id="PTHR12826">
    <property type="entry name" value="RIBONUCLEASE Y"/>
    <property type="match status" value="1"/>
</dbReference>
<proteinExistence type="predicted"/>
<dbReference type="STRING" id="118062.MCBB_0302"/>
<dbReference type="PATRIC" id="fig|129848.4.peg.306"/>
<feature type="domain" description="K Homology" evidence="3">
    <location>
        <begin position="85"/>
        <end position="158"/>
    </location>
</feature>
<dbReference type="InterPro" id="IPR055211">
    <property type="entry name" value="KH_PNO1_2nd"/>
</dbReference>
<dbReference type="Gene3D" id="3.30.1370.10">
    <property type="entry name" value="K Homology domain, type 1"/>
    <property type="match status" value="2"/>
</dbReference>
<dbReference type="OrthoDB" id="7870at2157"/>
<evidence type="ECO:0000259" key="3">
    <source>
        <dbReference type="SMART" id="SM00322"/>
    </source>
</evidence>
<keyword evidence="5" id="KW-1185">Reference proteome</keyword>
<dbReference type="PROSITE" id="PS50084">
    <property type="entry name" value="KH_TYPE_1"/>
    <property type="match status" value="1"/>
</dbReference>
<dbReference type="CDD" id="cd22389">
    <property type="entry name" value="KH-I_Dim2p_like_rpt1"/>
    <property type="match status" value="1"/>
</dbReference>
<dbReference type="AlphaFoldDB" id="A0A1D3L023"/>
<dbReference type="KEGG" id="mcub:MCBB_0302"/>
<dbReference type="EMBL" id="LT607756">
    <property type="protein sequence ID" value="SCG84883.1"/>
    <property type="molecule type" value="Genomic_DNA"/>
</dbReference>
<sequence length="192" mass="21590">MPNTEYLKIPRERVGAVIGKQGITKEEIENATKTSIEIDSETGSVSISPREDAEDPLAVWKARYIVKAVGRGFNPEIALKLTDDEVLLEIINLPDYVGKSKKAILRQKGRIIGKDGRTRDIITDMTGVDISIYGKTVAIIGDMEHIHLAKEAVEMILDGSRHKSVYAFLEKKSREMKIREFHKMAKDENKLL</sequence>
<dbReference type="InterPro" id="IPR004087">
    <property type="entry name" value="KH_dom"/>
</dbReference>
<dbReference type="RefSeq" id="WP_071905950.1">
    <property type="nucleotide sequence ID" value="NZ_LT607756.1"/>
</dbReference>
<dbReference type="Proteomes" id="UP000094707">
    <property type="component" value="Chromosome I"/>
</dbReference>
<dbReference type="GeneID" id="30411166"/>
<dbReference type="InterPro" id="IPR036612">
    <property type="entry name" value="KH_dom_type_1_sf"/>
</dbReference>
<dbReference type="NCBIfam" id="TIGR03665">
    <property type="entry name" value="arCOG04150"/>
    <property type="match status" value="1"/>
</dbReference>
<dbReference type="Pfam" id="PF22891">
    <property type="entry name" value="KH_PNO1_2nd"/>
    <property type="match status" value="1"/>
</dbReference>
<organism evidence="4 5">
    <name type="scientific">Methanobacterium congolense</name>
    <dbReference type="NCBI Taxonomy" id="118062"/>
    <lineage>
        <taxon>Archaea</taxon>
        <taxon>Methanobacteriati</taxon>
        <taxon>Methanobacteriota</taxon>
        <taxon>Methanomada group</taxon>
        <taxon>Methanobacteria</taxon>
        <taxon>Methanobacteriales</taxon>
        <taxon>Methanobacteriaceae</taxon>
        <taxon>Methanobacterium</taxon>
    </lineage>
</organism>
<dbReference type="FunFam" id="3.30.1370.10:FF:000076">
    <property type="entry name" value="KH domain protein"/>
    <property type="match status" value="1"/>
</dbReference>
<dbReference type="CDD" id="cd22390">
    <property type="entry name" value="KH-I_Dim2p_like_rpt2"/>
    <property type="match status" value="1"/>
</dbReference>
<dbReference type="Pfam" id="PF00013">
    <property type="entry name" value="KH_1"/>
    <property type="match status" value="1"/>
</dbReference>